<dbReference type="AlphaFoldDB" id="A0A0G0H8M7"/>
<dbReference type="Proteomes" id="UP000034852">
    <property type="component" value="Unassembled WGS sequence"/>
</dbReference>
<proteinExistence type="predicted"/>
<gene>
    <name evidence="1" type="ORF">US52_C0043G0002</name>
</gene>
<comment type="caution">
    <text evidence="1">The sequence shown here is derived from an EMBL/GenBank/DDBJ whole genome shotgun (WGS) entry which is preliminary data.</text>
</comment>
<organism evidence="1 2">
    <name type="scientific">candidate division WS6 bacterium GW2011_GWA2_37_6</name>
    <dbReference type="NCBI Taxonomy" id="1619087"/>
    <lineage>
        <taxon>Bacteria</taxon>
        <taxon>Candidatus Dojkabacteria</taxon>
    </lineage>
</organism>
<reference evidence="1 2" key="1">
    <citation type="journal article" date="2015" name="Nature">
        <title>rRNA introns, odd ribosomes, and small enigmatic genomes across a large radiation of phyla.</title>
        <authorList>
            <person name="Brown C.T."/>
            <person name="Hug L.A."/>
            <person name="Thomas B.C."/>
            <person name="Sharon I."/>
            <person name="Castelle C.J."/>
            <person name="Singh A."/>
            <person name="Wilkins M.J."/>
            <person name="Williams K.H."/>
            <person name="Banfield J.F."/>
        </authorList>
    </citation>
    <scope>NUCLEOTIDE SEQUENCE [LARGE SCALE GENOMIC DNA]</scope>
</reference>
<evidence type="ECO:0000313" key="1">
    <source>
        <dbReference type="EMBL" id="KKQ34885.1"/>
    </source>
</evidence>
<dbReference type="EMBL" id="LBTH01000043">
    <property type="protein sequence ID" value="KKQ34885.1"/>
    <property type="molecule type" value="Genomic_DNA"/>
</dbReference>
<sequence length="438" mass="49678">MIDTDTGKILNAPRAYQYMGPVLTEVKDFTQEQKEAYDILGESFVESGFFPDLKSGDVGILRQIASIFPRASYDSYPFPYSRAPKRMGGKGEISGIQTSITTGRKFFVDEAATEAIGLAMPGDTSESKLTSTTATLSVKGTGYGHGKITHKNLMSADIPDARIDGITGLDKEDLDVTKKLVDGTHKARNLWGKEGDYKFEPGRYFVGAFPLKRIVTEDDPPVTVDIPSKPDEEFRKRYPLLVGENHPHVLIHLNWSKYTCMDITVGLDRTDSAAEAFDLLVSSFREIEQELKYHPYLAFDRDFEQMDDKDFLVNYLAHFFVNKMNQMHIEAQILEKLGLYLGNRNSQNYGLGGHIDFDGTGQEEGWMSEWKRDKEQLCSFYGNIFEKLDDKLIKDILKTVANKFGIDKRRRNIFNHICAEARMDDNKILNWGIPLLSR</sequence>
<evidence type="ECO:0000313" key="2">
    <source>
        <dbReference type="Proteomes" id="UP000034852"/>
    </source>
</evidence>
<accession>A0A0G0H8M7</accession>
<name>A0A0G0H8M7_9BACT</name>
<protein>
    <submittedName>
        <fullName evidence="1">Uncharacterized protein</fullName>
    </submittedName>
</protein>